<organism evidence="10 13">
    <name type="scientific">Jejuia pallidilutea</name>
    <dbReference type="NCBI Taxonomy" id="504487"/>
    <lineage>
        <taxon>Bacteria</taxon>
        <taxon>Pseudomonadati</taxon>
        <taxon>Bacteroidota</taxon>
        <taxon>Flavobacteriia</taxon>
        <taxon>Flavobacteriales</taxon>
        <taxon>Flavobacteriaceae</taxon>
        <taxon>Jejuia</taxon>
    </lineage>
</organism>
<evidence type="ECO:0000256" key="2">
    <source>
        <dbReference type="ARBA" id="ARBA00022448"/>
    </source>
</evidence>
<dbReference type="EMBL" id="BBNR01000019">
    <property type="protein sequence ID" value="GAL68388.1"/>
    <property type="molecule type" value="Genomic_DNA"/>
</dbReference>
<dbReference type="InterPro" id="IPR023996">
    <property type="entry name" value="TonB-dep_OMP_SusC/RagA"/>
</dbReference>
<dbReference type="Proteomes" id="UP000029641">
    <property type="component" value="Unassembled WGS sequence"/>
</dbReference>
<evidence type="ECO:0000313" key="12">
    <source>
        <dbReference type="EMBL" id="GAL89497.1"/>
    </source>
</evidence>
<dbReference type="eggNOG" id="COG4206">
    <property type="taxonomic scope" value="Bacteria"/>
</dbReference>
<gene>
    <name evidence="10" type="ORF">JCM19301_1995</name>
    <name evidence="11" type="ORF">JCM19302_3627</name>
    <name evidence="12" type="ORF">JCM19538_1734</name>
</gene>
<dbReference type="InterPro" id="IPR012910">
    <property type="entry name" value="Plug_dom"/>
</dbReference>
<dbReference type="SUPFAM" id="SSF56935">
    <property type="entry name" value="Porins"/>
    <property type="match status" value="1"/>
</dbReference>
<evidence type="ECO:0000256" key="4">
    <source>
        <dbReference type="ARBA" id="ARBA00022692"/>
    </source>
</evidence>
<dbReference type="PANTHER" id="PTHR30069">
    <property type="entry name" value="TONB-DEPENDENT OUTER MEMBRANE RECEPTOR"/>
    <property type="match status" value="1"/>
</dbReference>
<sequence length="1027" mass="113526">MTDFDGNFSLDVPRTGVLVISYIGFESKEVVLGNSNQIKIQLNQSTEELDEIVVTALGVKREARSLTSAQQTVNTEGLKEARTTNFAAALSGVAAGVQVTNAQTASGSNRVTIRGVTSLSGNNQPLYVLDGVPLDQTLGDEQSGAWGNAVTYAPVDYGDPISSLNPDDIEGIEVLKGASASALYGSRAANGVILITTKKGTKKKGMGVTINSNTTLQTVNQFPDYQYQYGSGSLGSVAINPTFVREIDGVSYPTLVGQNSAYGGPLLGYDVIEYDGTIGTYSSRPDNIRELYKTGVTNILGVQLSQANDNSTFRLGYTYTDGDWIMDRQDQIERHNITLRATSKLSDRLSVDASMIYIKNNVTNRVVENGSPRNPSQNYIQMHPNMYRGNLTPWKDENGNAFRTGNVWLSNPYWNINENTNEDDNGRFIGRFDLTYNIIKDWDVTAKVNADIRNSEGFQYYAPGATYDIDGSYSAYNNKSENWNFELISTYRKNFDKLSLVAIAGANSWKFNFSRRNAIINQLLFPDVLSLSNNAGDPLVEEFDSERVLNSVFGSVNLGYNNTVYLDISARSEWSSTLSLENNNFTYGSAGMSLIFSKLTGTNNIFSFGKLRGSVAEVGNSATPYQVFDTYLYGGNFQGIPWVSPFNTKNRLDLKNETTRSFEVGLETKFLKNRISLNATYYKTSSFDQILNGPVSPTTGFTSSVINAGEITNKGFEVYLNARVIDSRFKWDIDLNWSNNESFVEEIDPQVPRVILNQWGGRTRIVADEGQPYGNIVTSDFRRDENGIPVINPLNGKPFEVPDVVVGNFQPDWIGSVRNSFKYKGFYLNVLVDVKKGGDLFSGSFLRANQFGTHAATLAGRDEFLLSNRIIGEQNNERRGEGLFGNEYIQIRDQGAIYPGNLAVWADSDGDGTFDWEPGTEPNNIYLPPSQVQGTIWQYTSQAVFDASYVKLREMVFGFNFPKRLTDKTPFTTISTSIVGRNLWIIHQNTPKGIDPESNSTSGNGQGLEFGSFLPNSTFGLNVNLSF</sequence>
<keyword evidence="3 8" id="KW-1134">Transmembrane beta strand</keyword>
<dbReference type="PROSITE" id="PS52016">
    <property type="entry name" value="TONB_DEPENDENT_REC_3"/>
    <property type="match status" value="1"/>
</dbReference>
<dbReference type="NCBIfam" id="TIGR04056">
    <property type="entry name" value="OMP_RagA_SusC"/>
    <property type="match status" value="1"/>
</dbReference>
<protein>
    <submittedName>
        <fullName evidence="10">Putative outer membrane protein</fullName>
    </submittedName>
</protein>
<dbReference type="InterPro" id="IPR036942">
    <property type="entry name" value="Beta-barrel_TonB_sf"/>
</dbReference>
<dbReference type="Proteomes" id="UP000030184">
    <property type="component" value="Unassembled WGS sequence"/>
</dbReference>
<dbReference type="NCBIfam" id="TIGR04057">
    <property type="entry name" value="SusC_RagA_signa"/>
    <property type="match status" value="1"/>
</dbReference>
<accession>A0A090VWP0</accession>
<dbReference type="EMBL" id="BBNS01000023">
    <property type="protein sequence ID" value="GAL72349.1"/>
    <property type="molecule type" value="Genomic_DNA"/>
</dbReference>
<evidence type="ECO:0000256" key="6">
    <source>
        <dbReference type="ARBA" id="ARBA00023136"/>
    </source>
</evidence>
<dbReference type="GO" id="GO:0015344">
    <property type="term" value="F:siderophore uptake transmembrane transporter activity"/>
    <property type="evidence" value="ECO:0007669"/>
    <property type="project" value="TreeGrafter"/>
</dbReference>
<dbReference type="InterPro" id="IPR039426">
    <property type="entry name" value="TonB-dep_rcpt-like"/>
</dbReference>
<dbReference type="Gene3D" id="2.170.130.10">
    <property type="entry name" value="TonB-dependent receptor, plug domain"/>
    <property type="match status" value="1"/>
</dbReference>
<evidence type="ECO:0000259" key="9">
    <source>
        <dbReference type="Pfam" id="PF07715"/>
    </source>
</evidence>
<evidence type="ECO:0000313" key="13">
    <source>
        <dbReference type="Proteomes" id="UP000029641"/>
    </source>
</evidence>
<dbReference type="GO" id="GO:0009279">
    <property type="term" value="C:cell outer membrane"/>
    <property type="evidence" value="ECO:0007669"/>
    <property type="project" value="UniProtKB-SubCell"/>
</dbReference>
<dbReference type="AlphaFoldDB" id="A0A090VWP0"/>
<keyword evidence="2 8" id="KW-0813">Transport</keyword>
<evidence type="ECO:0000256" key="1">
    <source>
        <dbReference type="ARBA" id="ARBA00004571"/>
    </source>
</evidence>
<keyword evidence="6 8" id="KW-0472">Membrane</keyword>
<evidence type="ECO:0000313" key="11">
    <source>
        <dbReference type="EMBL" id="GAL72349.1"/>
    </source>
</evidence>
<keyword evidence="5" id="KW-0732">Signal</keyword>
<dbReference type="SUPFAM" id="SSF49464">
    <property type="entry name" value="Carboxypeptidase regulatory domain-like"/>
    <property type="match status" value="1"/>
</dbReference>
<dbReference type="Pfam" id="PF07715">
    <property type="entry name" value="Plug"/>
    <property type="match status" value="1"/>
</dbReference>
<evidence type="ECO:0000313" key="14">
    <source>
        <dbReference type="Proteomes" id="UP000030184"/>
    </source>
</evidence>
<dbReference type="InterPro" id="IPR023997">
    <property type="entry name" value="TonB-dep_OMP_SusC/RagA_CS"/>
</dbReference>
<dbReference type="STRING" id="504487.JCM19538_1734"/>
<keyword evidence="4 8" id="KW-0812">Transmembrane</keyword>
<evidence type="ECO:0000256" key="8">
    <source>
        <dbReference type="PROSITE-ProRule" id="PRU01360"/>
    </source>
</evidence>
<dbReference type="EMBL" id="BBNY01000010">
    <property type="protein sequence ID" value="GAL89497.1"/>
    <property type="molecule type" value="Genomic_DNA"/>
</dbReference>
<dbReference type="GO" id="GO:0044718">
    <property type="term" value="P:siderophore transmembrane transport"/>
    <property type="evidence" value="ECO:0007669"/>
    <property type="project" value="TreeGrafter"/>
</dbReference>
<evidence type="ECO:0000256" key="5">
    <source>
        <dbReference type="ARBA" id="ARBA00022729"/>
    </source>
</evidence>
<dbReference type="PANTHER" id="PTHR30069:SF29">
    <property type="entry name" value="HEMOGLOBIN AND HEMOGLOBIN-HAPTOGLOBIN-BINDING PROTEIN 1-RELATED"/>
    <property type="match status" value="1"/>
</dbReference>
<evidence type="ECO:0000256" key="3">
    <source>
        <dbReference type="ARBA" id="ARBA00022452"/>
    </source>
</evidence>
<comment type="caution">
    <text evidence="10">The sequence shown here is derived from an EMBL/GenBank/DDBJ whole genome shotgun (WGS) entry which is preliminary data.</text>
</comment>
<reference evidence="14" key="1">
    <citation type="journal article" date="2014" name="Genome Announc.">
        <title>Draft Genome Sequence of Marine Flavobacterium Jejuia pallidilutea Strain 11shimoA1 and Pigmentation Mutants.</title>
        <authorList>
            <person name="Takatani N."/>
            <person name="Nakanishi M."/>
            <person name="Meirelles P."/>
            <person name="Mino S."/>
            <person name="Suda W."/>
            <person name="Oshima K."/>
            <person name="Hattori M."/>
            <person name="Ohkuma M."/>
            <person name="Hosokawa M."/>
            <person name="Miyashita K."/>
            <person name="Thompson F.L."/>
            <person name="Niwa A."/>
            <person name="Sawabe T."/>
            <person name="Sawabe T."/>
        </authorList>
    </citation>
    <scope>NUCLEOTIDE SEQUENCE [LARGE SCALE GENOMIC DNA]</scope>
    <source>
        <strain evidence="14">JCM 19538</strain>
    </source>
</reference>
<keyword evidence="14" id="KW-1185">Reference proteome</keyword>
<feature type="domain" description="TonB-dependent receptor plug" evidence="9">
    <location>
        <begin position="64"/>
        <end position="192"/>
    </location>
</feature>
<keyword evidence="7 8" id="KW-0998">Cell outer membrane</keyword>
<proteinExistence type="inferred from homology"/>
<comment type="similarity">
    <text evidence="8">Belongs to the TonB-dependent receptor family.</text>
</comment>
<name>A0A090VWP0_9FLAO</name>
<evidence type="ECO:0000313" key="10">
    <source>
        <dbReference type="EMBL" id="GAL68388.1"/>
    </source>
</evidence>
<evidence type="ECO:0000256" key="7">
    <source>
        <dbReference type="ARBA" id="ARBA00023237"/>
    </source>
</evidence>
<dbReference type="Gene3D" id="2.40.170.20">
    <property type="entry name" value="TonB-dependent receptor, beta-barrel domain"/>
    <property type="match status" value="1"/>
</dbReference>
<dbReference type="InterPro" id="IPR037066">
    <property type="entry name" value="Plug_dom_sf"/>
</dbReference>
<dbReference type="Proteomes" id="UP000029646">
    <property type="component" value="Unassembled WGS sequence"/>
</dbReference>
<dbReference type="InterPro" id="IPR008969">
    <property type="entry name" value="CarboxyPept-like_regulatory"/>
</dbReference>
<comment type="subcellular location">
    <subcellularLocation>
        <location evidence="1 8">Cell outer membrane</location>
        <topology evidence="1 8">Multi-pass membrane protein</topology>
    </subcellularLocation>
</comment>